<keyword evidence="1" id="KW-0812">Transmembrane</keyword>
<dbReference type="Proteomes" id="UP000700596">
    <property type="component" value="Unassembled WGS sequence"/>
</dbReference>
<proteinExistence type="predicted"/>
<evidence type="ECO:0000313" key="3">
    <source>
        <dbReference type="Proteomes" id="UP000700596"/>
    </source>
</evidence>
<keyword evidence="1" id="KW-0472">Membrane</keyword>
<feature type="transmembrane region" description="Helical" evidence="1">
    <location>
        <begin position="7"/>
        <end position="26"/>
    </location>
</feature>
<dbReference type="AlphaFoldDB" id="A0A9P9DEW8"/>
<feature type="transmembrane region" description="Helical" evidence="1">
    <location>
        <begin position="41"/>
        <end position="62"/>
    </location>
</feature>
<name>A0A9P9DEW8_9PLEO</name>
<organism evidence="2 3">
    <name type="scientific">Dendryphion nanum</name>
    <dbReference type="NCBI Taxonomy" id="256645"/>
    <lineage>
        <taxon>Eukaryota</taxon>
        <taxon>Fungi</taxon>
        <taxon>Dikarya</taxon>
        <taxon>Ascomycota</taxon>
        <taxon>Pezizomycotina</taxon>
        <taxon>Dothideomycetes</taxon>
        <taxon>Pleosporomycetidae</taxon>
        <taxon>Pleosporales</taxon>
        <taxon>Torulaceae</taxon>
        <taxon>Dendryphion</taxon>
    </lineage>
</organism>
<evidence type="ECO:0000256" key="1">
    <source>
        <dbReference type="SAM" id="Phobius"/>
    </source>
</evidence>
<gene>
    <name evidence="2" type="ORF">B0J11DRAFT_94502</name>
</gene>
<reference evidence="2" key="1">
    <citation type="journal article" date="2021" name="Nat. Commun.">
        <title>Genetic determinants of endophytism in the Arabidopsis root mycobiome.</title>
        <authorList>
            <person name="Mesny F."/>
            <person name="Miyauchi S."/>
            <person name="Thiergart T."/>
            <person name="Pickel B."/>
            <person name="Atanasova L."/>
            <person name="Karlsson M."/>
            <person name="Huettel B."/>
            <person name="Barry K.W."/>
            <person name="Haridas S."/>
            <person name="Chen C."/>
            <person name="Bauer D."/>
            <person name="Andreopoulos W."/>
            <person name="Pangilinan J."/>
            <person name="LaButti K."/>
            <person name="Riley R."/>
            <person name="Lipzen A."/>
            <person name="Clum A."/>
            <person name="Drula E."/>
            <person name="Henrissat B."/>
            <person name="Kohler A."/>
            <person name="Grigoriev I.V."/>
            <person name="Martin F.M."/>
            <person name="Hacquard S."/>
        </authorList>
    </citation>
    <scope>NUCLEOTIDE SEQUENCE</scope>
    <source>
        <strain evidence="2">MPI-CAGE-CH-0243</strain>
    </source>
</reference>
<keyword evidence="3" id="KW-1185">Reference proteome</keyword>
<comment type="caution">
    <text evidence="2">The sequence shown here is derived from an EMBL/GenBank/DDBJ whole genome shotgun (WGS) entry which is preliminary data.</text>
</comment>
<dbReference type="EMBL" id="JAGMWT010000013">
    <property type="protein sequence ID" value="KAH7117878.1"/>
    <property type="molecule type" value="Genomic_DNA"/>
</dbReference>
<keyword evidence="1" id="KW-1133">Transmembrane helix</keyword>
<evidence type="ECO:0000313" key="2">
    <source>
        <dbReference type="EMBL" id="KAH7117878.1"/>
    </source>
</evidence>
<accession>A0A9P9DEW8</accession>
<protein>
    <submittedName>
        <fullName evidence="2">Uncharacterized protein</fullName>
    </submittedName>
</protein>
<sequence>MLGDGLVNVGCLLYICTMCMWLLFYFRCRSGGWGLLCSSDGVLRIVVCLFVSIVYVCTYVLCMRSGHAGRVWGAPGPRQEA</sequence>